<reference evidence="3 5" key="3">
    <citation type="submission" date="2016-10" db="EMBL/GenBank/DDBJ databases">
        <authorList>
            <person name="Varghese N."/>
            <person name="Submissions S."/>
        </authorList>
    </citation>
    <scope>NUCLEOTIDE SEQUENCE [LARGE SCALE GENOMIC DNA]</scope>
    <source>
        <strain evidence="3 5">CGMCC 1.6501</strain>
    </source>
</reference>
<evidence type="ECO:0000313" key="5">
    <source>
        <dbReference type="Proteomes" id="UP000183090"/>
    </source>
</evidence>
<sequence>MELSQMENVYHALIEESDRLLESNPDASRLEALGEALIRVEKTGSYSDLRKAFQFAYLYHVKEEKVQPNHQLTPDAIGYFISHLLQLFNKDPIKLLDAGSGTGHLSMTVKEQIKDTELFGVEVDPLLAQMNVHLCDYLEAPMDIYPQNIIEPVRLPEVDAAMGDLPVGYYPLEVEGLTTAFKDEKSYAHLLMLESAMNYVKDDGLGVFVVPSNMLEEKNETIKKYLSESATLLMFLNLPNSIFKTENQRKSIIVLKKNFSPLKNNEVLIGDIPDFKNVEQFKHFLAQTESWYDSYANSY</sequence>
<reference evidence="2 4" key="1">
    <citation type="journal article" date="2015" name="Int. J. Syst. Evol. Microbiol.">
        <title>Complete genome sequence of Salinicoccus halodurans H3B36, isolated from the Qaidam Basin in China.</title>
        <authorList>
            <person name="Jiang K."/>
            <person name="Xue Y."/>
            <person name="Ma Y."/>
        </authorList>
    </citation>
    <scope>NUCLEOTIDE SEQUENCE [LARGE SCALE GENOMIC DNA]</scope>
    <source>
        <strain evidence="2 4">H3B36</strain>
    </source>
</reference>
<dbReference type="OrthoDB" id="9788159at2"/>
<dbReference type="InterPro" id="IPR020596">
    <property type="entry name" value="rRNA_Ade_Mease_Trfase_CS"/>
</dbReference>
<dbReference type="GO" id="GO:0003677">
    <property type="term" value="F:DNA binding"/>
    <property type="evidence" value="ECO:0007669"/>
    <property type="project" value="InterPro"/>
</dbReference>
<organism evidence="3 5">
    <name type="scientific">Salinicoccus halodurans</name>
    <dbReference type="NCBI Taxonomy" id="407035"/>
    <lineage>
        <taxon>Bacteria</taxon>
        <taxon>Bacillati</taxon>
        <taxon>Bacillota</taxon>
        <taxon>Bacilli</taxon>
        <taxon>Bacillales</taxon>
        <taxon>Staphylococcaceae</taxon>
        <taxon>Salinicoccus</taxon>
    </lineage>
</organism>
<protein>
    <submittedName>
        <fullName evidence="3">Site-specific DNA-methyltransferase (Adenine-specific)</fullName>
    </submittedName>
</protein>
<dbReference type="PANTHER" id="PTHR41313:SF1">
    <property type="entry name" value="DNA METHYLASE ADENINE-SPECIFIC DOMAIN-CONTAINING PROTEIN"/>
    <property type="match status" value="1"/>
</dbReference>
<dbReference type="Proteomes" id="UP000183090">
    <property type="component" value="Unassembled WGS sequence"/>
</dbReference>
<dbReference type="Gene3D" id="3.40.50.150">
    <property type="entry name" value="Vaccinia Virus protein VP39"/>
    <property type="match status" value="1"/>
</dbReference>
<name>A0A0F7D4H7_9STAP</name>
<dbReference type="EMBL" id="FOTB01000006">
    <property type="protein sequence ID" value="SFK93607.1"/>
    <property type="molecule type" value="Genomic_DNA"/>
</dbReference>
<feature type="domain" description="DNA methylase adenine-specific" evidence="1">
    <location>
        <begin position="72"/>
        <end position="274"/>
    </location>
</feature>
<dbReference type="KEGG" id="shv:AAT16_08425"/>
<dbReference type="EMBL" id="CP011366">
    <property type="protein sequence ID" value="AKG74255.1"/>
    <property type="molecule type" value="Genomic_DNA"/>
</dbReference>
<dbReference type="Proteomes" id="UP000034029">
    <property type="component" value="Chromosome"/>
</dbReference>
<dbReference type="SUPFAM" id="SSF53335">
    <property type="entry name" value="S-adenosyl-L-methionine-dependent methyltransferases"/>
    <property type="match status" value="1"/>
</dbReference>
<dbReference type="GO" id="GO:0000179">
    <property type="term" value="F:rRNA (adenine-N6,N6-)-dimethyltransferase activity"/>
    <property type="evidence" value="ECO:0007669"/>
    <property type="project" value="InterPro"/>
</dbReference>
<dbReference type="PANTHER" id="PTHR41313">
    <property type="entry name" value="ADENINE-SPECIFIC METHYLTRANSFERASE"/>
    <property type="match status" value="1"/>
</dbReference>
<dbReference type="Pfam" id="PF02384">
    <property type="entry name" value="N6_Mtase"/>
    <property type="match status" value="1"/>
</dbReference>
<evidence type="ECO:0000313" key="3">
    <source>
        <dbReference type="EMBL" id="SFK93607.1"/>
    </source>
</evidence>
<dbReference type="InterPro" id="IPR029063">
    <property type="entry name" value="SAM-dependent_MTases_sf"/>
</dbReference>
<dbReference type="InterPro" id="IPR003356">
    <property type="entry name" value="DNA_methylase_A-5"/>
</dbReference>
<evidence type="ECO:0000259" key="1">
    <source>
        <dbReference type="Pfam" id="PF02384"/>
    </source>
</evidence>
<accession>A0A0F7D4H7</accession>
<dbReference type="AlphaFoldDB" id="A0A0F7D4H7"/>
<evidence type="ECO:0000313" key="2">
    <source>
        <dbReference type="EMBL" id="AKG74255.1"/>
    </source>
</evidence>
<proteinExistence type="predicted"/>
<dbReference type="InterPro" id="IPR052933">
    <property type="entry name" value="DNA_Protect_Modify"/>
</dbReference>
<evidence type="ECO:0000313" key="4">
    <source>
        <dbReference type="Proteomes" id="UP000034029"/>
    </source>
</evidence>
<keyword evidence="4" id="KW-1185">Reference proteome</keyword>
<dbReference type="RefSeq" id="WP_046790437.1">
    <property type="nucleotide sequence ID" value="NZ_CP011366.1"/>
</dbReference>
<gene>
    <name evidence="2" type="ORF">AAT16_08425</name>
    <name evidence="3" type="ORF">SAMN05216235_2580</name>
</gene>
<reference evidence="4" key="2">
    <citation type="submission" date="2015-04" db="EMBL/GenBank/DDBJ databases">
        <title>Complete genome sequence of Salinicoccus halodurans strain H3B36, isolated from the Qaidam basin of China.</title>
        <authorList>
            <person name="Ma Y."/>
            <person name="Jiang K."/>
            <person name="Xue Y."/>
        </authorList>
    </citation>
    <scope>NUCLEOTIDE SEQUENCE [LARGE SCALE GENOMIC DNA]</scope>
    <source>
        <strain evidence="4">H3B36</strain>
    </source>
</reference>
<dbReference type="PROSITE" id="PS01131">
    <property type="entry name" value="RRNA_A_DIMETH"/>
    <property type="match status" value="1"/>
</dbReference>